<evidence type="ECO:0000313" key="2">
    <source>
        <dbReference type="Proteomes" id="UP001152798"/>
    </source>
</evidence>
<keyword evidence="2" id="KW-1185">Reference proteome</keyword>
<evidence type="ECO:0000313" key="1">
    <source>
        <dbReference type="EMBL" id="CAH1396271.1"/>
    </source>
</evidence>
<dbReference type="InterPro" id="IPR028994">
    <property type="entry name" value="Integrin_alpha_N"/>
</dbReference>
<name>A0A9P0H6D9_NEZVI</name>
<dbReference type="AlphaFoldDB" id="A0A9P0H6D9"/>
<dbReference type="PANTHER" id="PTHR16317">
    <property type="entry name" value="INTEGRIN ALPHA REPEAT DOMAIN-CONTAINING"/>
    <property type="match status" value="1"/>
</dbReference>
<gene>
    <name evidence="1" type="ORF">NEZAVI_LOCUS6373</name>
</gene>
<proteinExistence type="predicted"/>
<dbReference type="GO" id="GO:0032006">
    <property type="term" value="P:regulation of TOR signaling"/>
    <property type="evidence" value="ECO:0007669"/>
    <property type="project" value="TreeGrafter"/>
</dbReference>
<dbReference type="SUPFAM" id="SSF50978">
    <property type="entry name" value="WD40 repeat-like"/>
    <property type="match status" value="1"/>
</dbReference>
<reference evidence="1" key="1">
    <citation type="submission" date="2022-01" db="EMBL/GenBank/DDBJ databases">
        <authorList>
            <person name="King R."/>
        </authorList>
    </citation>
    <scope>NUCLEOTIDE SEQUENCE</scope>
</reference>
<accession>A0A9P0H6D9</accession>
<organism evidence="1 2">
    <name type="scientific">Nezara viridula</name>
    <name type="common">Southern green stink bug</name>
    <name type="synonym">Cimex viridulus</name>
    <dbReference type="NCBI Taxonomy" id="85310"/>
    <lineage>
        <taxon>Eukaryota</taxon>
        <taxon>Metazoa</taxon>
        <taxon>Ecdysozoa</taxon>
        <taxon>Arthropoda</taxon>
        <taxon>Hexapoda</taxon>
        <taxon>Insecta</taxon>
        <taxon>Pterygota</taxon>
        <taxon>Neoptera</taxon>
        <taxon>Paraneoptera</taxon>
        <taxon>Hemiptera</taxon>
        <taxon>Heteroptera</taxon>
        <taxon>Panheteroptera</taxon>
        <taxon>Pentatomomorpha</taxon>
        <taxon>Pentatomoidea</taxon>
        <taxon>Pentatomidae</taxon>
        <taxon>Pentatominae</taxon>
        <taxon>Nezara</taxon>
    </lineage>
</organism>
<dbReference type="EMBL" id="OV725079">
    <property type="protein sequence ID" value="CAH1396271.1"/>
    <property type="molecule type" value="Genomic_DNA"/>
</dbReference>
<protein>
    <recommendedName>
        <fullName evidence="3">Integrin-alpha FG-GAP repeat-containing protein 2</fullName>
    </recommendedName>
</protein>
<dbReference type="InterPro" id="IPR031793">
    <property type="entry name" value="KICSTOR_ITFG2"/>
</dbReference>
<dbReference type="SUPFAM" id="SSF69318">
    <property type="entry name" value="Integrin alpha N-terminal domain"/>
    <property type="match status" value="1"/>
</dbReference>
<dbReference type="Pfam" id="PF15907">
    <property type="entry name" value="Itfg2"/>
    <property type="match status" value="1"/>
</dbReference>
<dbReference type="InterPro" id="IPR036322">
    <property type="entry name" value="WD40_repeat_dom_sf"/>
</dbReference>
<sequence length="388" mass="42956">MRSVCFVDKIELDFSGNILADAIALGDIDNDGENELVVGTINGELSIFKGEKLWQTISGLGMISSVGVGDIMNCGSNAVVAISGEGWCHFYMCINQNKPNICEKLQLVYQRRIPTNAKVMVLGDIQGDGQTDLIVGLTDRVVRIYRWLQTREVASLVCLNKCECASQIGSICIGKDLERKPCVLVSQPGATYMTISNSQEENPLVEYHEVPLPKLTCSSISSQIVGCVGNDSSIGVVALDGTVSYINKQKLLWTINVEQQLFKAGKVSVCNEGGEQIVTSAWSGHTFIIDTQSNIVCFEVGQAIQSFISGVYANNKSTSFIYVTYSNKILVYFNIEIERMVLYSLYALQANDPEFSSYTRQELKEMTEYYLYHEDSEDKKTSDEEETV</sequence>
<dbReference type="OrthoDB" id="9996127at2759"/>
<evidence type="ECO:0008006" key="3">
    <source>
        <dbReference type="Google" id="ProtNLM"/>
    </source>
</evidence>
<dbReference type="Proteomes" id="UP001152798">
    <property type="component" value="Chromosome 3"/>
</dbReference>
<dbReference type="PANTHER" id="PTHR16317:SF1">
    <property type="entry name" value="KICSTOR COMPLEX PROTEIN ITFG2"/>
    <property type="match status" value="1"/>
</dbReference>